<feature type="chain" id="PRO_5046408441" description="Lipoprotein" evidence="1">
    <location>
        <begin position="25"/>
        <end position="96"/>
    </location>
</feature>
<evidence type="ECO:0000313" key="2">
    <source>
        <dbReference type="EMBL" id="WCT77060.1"/>
    </source>
</evidence>
<organism evidence="2 3">
    <name type="scientific">Novosphingobium humi</name>
    <dbReference type="NCBI Taxonomy" id="2282397"/>
    <lineage>
        <taxon>Bacteria</taxon>
        <taxon>Pseudomonadati</taxon>
        <taxon>Pseudomonadota</taxon>
        <taxon>Alphaproteobacteria</taxon>
        <taxon>Sphingomonadales</taxon>
        <taxon>Sphingomonadaceae</taxon>
        <taxon>Novosphingobium</taxon>
    </lineage>
</organism>
<feature type="signal peptide" evidence="1">
    <location>
        <begin position="1"/>
        <end position="24"/>
    </location>
</feature>
<proteinExistence type="predicted"/>
<dbReference type="Proteomes" id="UP001218231">
    <property type="component" value="Chromosome"/>
</dbReference>
<evidence type="ECO:0000256" key="1">
    <source>
        <dbReference type="SAM" id="SignalP"/>
    </source>
</evidence>
<gene>
    <name evidence="2" type="ORF">PQ457_14205</name>
</gene>
<dbReference type="RefSeq" id="WP_273617454.1">
    <property type="nucleotide sequence ID" value="NZ_CP117417.1"/>
</dbReference>
<accession>A0ABY7TUY6</accession>
<reference evidence="2 3" key="1">
    <citation type="submission" date="2023-02" db="EMBL/GenBank/DDBJ databases">
        <title>Genome sequence of Novosphingobium humi KACC 19094.</title>
        <authorList>
            <person name="Kim S."/>
            <person name="Heo J."/>
            <person name="Kwon S.-W."/>
        </authorList>
    </citation>
    <scope>NUCLEOTIDE SEQUENCE [LARGE SCALE GENOMIC DNA]</scope>
    <source>
        <strain evidence="2 3">KACC 19094</strain>
    </source>
</reference>
<sequence length="96" mass="10608">MHVWPKSACLVLAASLLLSGCTNTKGQDDMWYGYYYDDLRENAEGAISRPFRTAQECRIAMQDYTMEAKVTSGFACARGCASARNGAIANCREVVR</sequence>
<name>A0ABY7TUY6_9SPHN</name>
<dbReference type="PROSITE" id="PS51257">
    <property type="entry name" value="PROKAR_LIPOPROTEIN"/>
    <property type="match status" value="1"/>
</dbReference>
<protein>
    <recommendedName>
        <fullName evidence="4">Lipoprotein</fullName>
    </recommendedName>
</protein>
<evidence type="ECO:0008006" key="4">
    <source>
        <dbReference type="Google" id="ProtNLM"/>
    </source>
</evidence>
<keyword evidence="1" id="KW-0732">Signal</keyword>
<evidence type="ECO:0000313" key="3">
    <source>
        <dbReference type="Proteomes" id="UP001218231"/>
    </source>
</evidence>
<dbReference type="EMBL" id="CP117417">
    <property type="protein sequence ID" value="WCT77060.1"/>
    <property type="molecule type" value="Genomic_DNA"/>
</dbReference>
<keyword evidence="3" id="KW-1185">Reference proteome</keyword>